<proteinExistence type="predicted"/>
<dbReference type="InParanoid" id="A0A409YIW6"/>
<comment type="caution">
    <text evidence="1">The sequence shown here is derived from an EMBL/GenBank/DDBJ whole genome shotgun (WGS) entry which is preliminary data.</text>
</comment>
<accession>A0A409YIW6</accession>
<protein>
    <submittedName>
        <fullName evidence="1">Uncharacterized protein</fullName>
    </submittedName>
</protein>
<evidence type="ECO:0000313" key="2">
    <source>
        <dbReference type="Proteomes" id="UP000284706"/>
    </source>
</evidence>
<gene>
    <name evidence="1" type="ORF">CVT26_004927</name>
</gene>
<evidence type="ECO:0000313" key="1">
    <source>
        <dbReference type="EMBL" id="PPR02983.1"/>
    </source>
</evidence>
<name>A0A409YIW6_9AGAR</name>
<organism evidence="1 2">
    <name type="scientific">Gymnopilus dilepis</name>
    <dbReference type="NCBI Taxonomy" id="231916"/>
    <lineage>
        <taxon>Eukaryota</taxon>
        <taxon>Fungi</taxon>
        <taxon>Dikarya</taxon>
        <taxon>Basidiomycota</taxon>
        <taxon>Agaricomycotina</taxon>
        <taxon>Agaricomycetes</taxon>
        <taxon>Agaricomycetidae</taxon>
        <taxon>Agaricales</taxon>
        <taxon>Agaricineae</taxon>
        <taxon>Hymenogastraceae</taxon>
        <taxon>Gymnopilus</taxon>
    </lineage>
</organism>
<reference evidence="1 2" key="1">
    <citation type="journal article" date="2018" name="Evol. Lett.">
        <title>Horizontal gene cluster transfer increased hallucinogenic mushroom diversity.</title>
        <authorList>
            <person name="Reynolds H.T."/>
            <person name="Vijayakumar V."/>
            <person name="Gluck-Thaler E."/>
            <person name="Korotkin H.B."/>
            <person name="Matheny P.B."/>
            <person name="Slot J.C."/>
        </authorList>
    </citation>
    <scope>NUCLEOTIDE SEQUENCE [LARGE SCALE GENOMIC DNA]</scope>
    <source>
        <strain evidence="1 2">SRW20</strain>
    </source>
</reference>
<dbReference type="Proteomes" id="UP000284706">
    <property type="component" value="Unassembled WGS sequence"/>
</dbReference>
<dbReference type="AlphaFoldDB" id="A0A409YIW6"/>
<keyword evidence="2" id="KW-1185">Reference proteome</keyword>
<dbReference type="EMBL" id="NHYE01000796">
    <property type="protein sequence ID" value="PPR02983.1"/>
    <property type="molecule type" value="Genomic_DNA"/>
</dbReference>
<sequence length="135" mass="15094">MTVDDDDPMDSMAFERKTSRTLRARFTGQATFLSKFLYWYSSIFPRCAEPVVFVFRRQSCCLVFGPTNLVIACESVDCSRYRLPQPLILTGIVVSSGLYFPISEALARGVVAGFINSYKHVVPCNSFIPISGNCI</sequence>